<dbReference type="GO" id="GO:0016740">
    <property type="term" value="F:transferase activity"/>
    <property type="evidence" value="ECO:0007669"/>
    <property type="project" value="UniProtKB-KW"/>
</dbReference>
<gene>
    <name evidence="1" type="ORF">EIP75_15000</name>
</gene>
<dbReference type="OrthoDB" id="1550603at2"/>
<dbReference type="Proteomes" id="UP000269265">
    <property type="component" value="Unassembled WGS sequence"/>
</dbReference>
<dbReference type="RefSeq" id="WP_125244078.1">
    <property type="nucleotide sequence ID" value="NZ_RSED01000011.1"/>
</dbReference>
<sequence length="303" mass="34129">MDKVYADTVRLLLKVAPDVFANDIFAMKGGTAINLFVMDMPRLSVDIDVVYTPWATPREQALTEIATEMETIAARATKLGLNARKVRSKDLAETKLLIENDESQVKVEVNVVFRGSVLPVEKRPLMPKTADMFSAELTLPVLATAELYGSKLVAAMDRQHPRDLFDVWQMFESGGLTDAAVECFVTYLAGHNRPTHEVLFGNEKDIEAEYHNNFVGMTTEPVSLETLLAARYRLRRELPQRLTAAQRQFLSGLAQVQPDWSLLACPHAAELPALRWKLANLQTFKERRPEDFESQARKLAELL</sequence>
<dbReference type="AlphaFoldDB" id="A0A3R8TAW5"/>
<dbReference type="EMBL" id="RSED01000011">
    <property type="protein sequence ID" value="RRS03547.1"/>
    <property type="molecule type" value="Genomic_DNA"/>
</dbReference>
<keyword evidence="2" id="KW-1185">Reference proteome</keyword>
<dbReference type="InterPro" id="IPR014942">
    <property type="entry name" value="AbiEii"/>
</dbReference>
<dbReference type="Gene3D" id="3.10.450.620">
    <property type="entry name" value="JHP933, nucleotidyltransferase-like core domain"/>
    <property type="match status" value="1"/>
</dbReference>
<name>A0A3R8TAW5_9BURK</name>
<accession>A0A3R8TAW5</accession>
<proteinExistence type="predicted"/>
<keyword evidence="1" id="KW-0808">Transferase</keyword>
<reference evidence="1 2" key="1">
    <citation type="submission" date="2018-12" db="EMBL/GenBank/DDBJ databases">
        <title>The whole draft genome of Aquabacterium sp. SJQ9.</title>
        <authorList>
            <person name="Sun L."/>
            <person name="Gao X."/>
            <person name="Chen W."/>
            <person name="Huang K."/>
        </authorList>
    </citation>
    <scope>NUCLEOTIDE SEQUENCE [LARGE SCALE GENOMIC DNA]</scope>
    <source>
        <strain evidence="1 2">SJQ9</strain>
    </source>
</reference>
<evidence type="ECO:0000313" key="2">
    <source>
        <dbReference type="Proteomes" id="UP000269265"/>
    </source>
</evidence>
<evidence type="ECO:0000313" key="1">
    <source>
        <dbReference type="EMBL" id="RRS03547.1"/>
    </source>
</evidence>
<organism evidence="1 2">
    <name type="scientific">Aquabacterium soli</name>
    <dbReference type="NCBI Taxonomy" id="2493092"/>
    <lineage>
        <taxon>Bacteria</taxon>
        <taxon>Pseudomonadati</taxon>
        <taxon>Pseudomonadota</taxon>
        <taxon>Betaproteobacteria</taxon>
        <taxon>Burkholderiales</taxon>
        <taxon>Aquabacterium</taxon>
    </lineage>
</organism>
<dbReference type="Pfam" id="PF08843">
    <property type="entry name" value="AbiEii"/>
    <property type="match status" value="1"/>
</dbReference>
<protein>
    <submittedName>
        <fullName evidence="1">Nucleotidyl transferase AbiEii/AbiGii toxin family protein</fullName>
    </submittedName>
</protein>
<comment type="caution">
    <text evidence="1">The sequence shown here is derived from an EMBL/GenBank/DDBJ whole genome shotgun (WGS) entry which is preliminary data.</text>
</comment>